<organism evidence="1 2">
    <name type="scientific">Paenibacillus ferrarius</name>
    <dbReference type="NCBI Taxonomy" id="1469647"/>
    <lineage>
        <taxon>Bacteria</taxon>
        <taxon>Bacillati</taxon>
        <taxon>Bacillota</taxon>
        <taxon>Bacilli</taxon>
        <taxon>Bacillales</taxon>
        <taxon>Paenibacillaceae</taxon>
        <taxon>Paenibacillus</taxon>
    </lineage>
</organism>
<evidence type="ECO:0000313" key="2">
    <source>
        <dbReference type="Proteomes" id="UP000190626"/>
    </source>
</evidence>
<accession>A0A1V4HI88</accession>
<reference evidence="2" key="1">
    <citation type="submission" date="2016-07" db="EMBL/GenBank/DDBJ databases">
        <authorList>
            <person name="Florea S."/>
            <person name="Webb J.S."/>
            <person name="Jaromczyk J."/>
            <person name="Schardl C.L."/>
        </authorList>
    </citation>
    <scope>NUCLEOTIDE SEQUENCE [LARGE SCALE GENOMIC DNA]</scope>
    <source>
        <strain evidence="2">CY1</strain>
    </source>
</reference>
<gene>
    <name evidence="1" type="ORF">BC351_27030</name>
</gene>
<dbReference type="Proteomes" id="UP000190626">
    <property type="component" value="Unassembled WGS sequence"/>
</dbReference>
<dbReference type="EMBL" id="MBTG01000015">
    <property type="protein sequence ID" value="OPH56602.1"/>
    <property type="molecule type" value="Genomic_DNA"/>
</dbReference>
<dbReference type="STRING" id="1469647.BC351_27030"/>
<keyword evidence="2" id="KW-1185">Reference proteome</keyword>
<evidence type="ECO:0000313" key="1">
    <source>
        <dbReference type="EMBL" id="OPH56602.1"/>
    </source>
</evidence>
<dbReference type="AlphaFoldDB" id="A0A1V4HI88"/>
<comment type="caution">
    <text evidence="1">The sequence shown here is derived from an EMBL/GenBank/DDBJ whole genome shotgun (WGS) entry which is preliminary data.</text>
</comment>
<sequence length="80" mass="9589">MVGIYMLLYQLTQWFEERTTLQKALQSGADEDNMSLLQLRIQEVEEQLHVHAERWKNAIQEASYLQFPYENPVWDDDMVL</sequence>
<name>A0A1V4HI88_9BACL</name>
<protein>
    <submittedName>
        <fullName evidence="1">Uncharacterized protein</fullName>
    </submittedName>
</protein>
<proteinExistence type="predicted"/>